<dbReference type="SMART" id="SM00320">
    <property type="entry name" value="WD40"/>
    <property type="match status" value="3"/>
</dbReference>
<dbReference type="PROSITE" id="PS50294">
    <property type="entry name" value="WD_REPEATS_REGION"/>
    <property type="match status" value="1"/>
</dbReference>
<dbReference type="Pfam" id="PF00400">
    <property type="entry name" value="WD40"/>
    <property type="match status" value="2"/>
</dbReference>
<dbReference type="EMBL" id="AFYH01212560">
    <property type="status" value="NOT_ANNOTATED_CDS"/>
    <property type="molecule type" value="Genomic_DNA"/>
</dbReference>
<dbReference type="AlphaFoldDB" id="H3A5P2"/>
<reference evidence="2" key="3">
    <citation type="submission" date="2025-09" db="UniProtKB">
        <authorList>
            <consortium name="Ensembl"/>
        </authorList>
    </citation>
    <scope>IDENTIFICATION</scope>
</reference>
<dbReference type="eggNOG" id="ENOG502RYYH">
    <property type="taxonomic scope" value="Eukaryota"/>
</dbReference>
<organism evidence="2 3">
    <name type="scientific">Latimeria chalumnae</name>
    <name type="common">Coelacanth</name>
    <dbReference type="NCBI Taxonomy" id="7897"/>
    <lineage>
        <taxon>Eukaryota</taxon>
        <taxon>Metazoa</taxon>
        <taxon>Chordata</taxon>
        <taxon>Craniata</taxon>
        <taxon>Vertebrata</taxon>
        <taxon>Euteleostomi</taxon>
        <taxon>Coelacanthiformes</taxon>
        <taxon>Coelacanthidae</taxon>
        <taxon>Latimeria</taxon>
    </lineage>
</organism>
<feature type="repeat" description="WD" evidence="1">
    <location>
        <begin position="170"/>
        <end position="207"/>
    </location>
</feature>
<reference evidence="2" key="2">
    <citation type="submission" date="2025-08" db="UniProtKB">
        <authorList>
            <consortium name="Ensembl"/>
        </authorList>
    </citation>
    <scope>IDENTIFICATION</scope>
</reference>
<evidence type="ECO:0000256" key="1">
    <source>
        <dbReference type="PROSITE-ProRule" id="PRU00221"/>
    </source>
</evidence>
<evidence type="ECO:0000313" key="3">
    <source>
        <dbReference type="Proteomes" id="UP000008672"/>
    </source>
</evidence>
<dbReference type="STRING" id="7897.ENSLACP00000004963"/>
<dbReference type="EMBL" id="AFYH01212561">
    <property type="status" value="NOT_ANNOTATED_CDS"/>
    <property type="molecule type" value="Genomic_DNA"/>
</dbReference>
<accession>H3A5P2</accession>
<dbReference type="InterPro" id="IPR015943">
    <property type="entry name" value="WD40/YVTN_repeat-like_dom_sf"/>
</dbReference>
<dbReference type="Bgee" id="ENSLACG00000004414">
    <property type="expression patterns" value="Expressed in post-anal tail muscle and 1 other cell type or tissue"/>
</dbReference>
<dbReference type="PANTHER" id="PTHR47822:SF2">
    <property type="entry name" value="F-BOX AND WD-40 DOMAIN PROTEIN 7"/>
    <property type="match status" value="1"/>
</dbReference>
<protein>
    <submittedName>
        <fullName evidence="2">Uncharacterized protein</fullName>
    </submittedName>
</protein>
<dbReference type="Gene3D" id="2.130.10.10">
    <property type="entry name" value="YVTN repeat-like/Quinoprotein amine dehydrogenase"/>
    <property type="match status" value="2"/>
</dbReference>
<proteinExistence type="predicted"/>
<sequence>MEVCPICLPNLVVEQLYSSVEKIYKTSLFSSDCGAYVLCCQFNKDVSLLAVGLSNGTIKVLYPLGLLMHCCYNWLPGKSWTGVCFRPDRNCPFKSVLNSDADGALRWWHLSTQTCIKKVNEQRQTLVAAFSPSGAKFVTAGASSNIQLYDTETGEKLCIFKPSSPCKTVMDGHRSRVFALAFHPGKESEFISGGWDDTVQLWKIEKGIKGRRFFGPHICGDALDIDPSNKQILTGSWRKDNPLQVRLAEGGRR</sequence>
<keyword evidence="1" id="KW-0853">WD repeat</keyword>
<dbReference type="InterPro" id="IPR001680">
    <property type="entry name" value="WD40_rpt"/>
</dbReference>
<name>H3A5P2_LATCH</name>
<dbReference type="Ensembl" id="ENSLACT00000005007.1">
    <property type="protein sequence ID" value="ENSLACP00000004963.1"/>
    <property type="gene ID" value="ENSLACG00000004414.1"/>
</dbReference>
<dbReference type="InterPro" id="IPR036322">
    <property type="entry name" value="WD40_repeat_dom_sf"/>
</dbReference>
<dbReference type="GeneTree" id="ENSGT00940000174999"/>
<dbReference type="PANTHER" id="PTHR47822">
    <property type="entry name" value="CARBOHYDRATE BINDING DOMAIN CONTAINING PROTEIN"/>
    <property type="match status" value="1"/>
</dbReference>
<dbReference type="OMA" id="CIDYFAD"/>
<dbReference type="InParanoid" id="H3A5P2"/>
<dbReference type="Proteomes" id="UP000008672">
    <property type="component" value="Unassembled WGS sequence"/>
</dbReference>
<keyword evidence="3" id="KW-1185">Reference proteome</keyword>
<evidence type="ECO:0000313" key="2">
    <source>
        <dbReference type="Ensembl" id="ENSLACP00000004963.1"/>
    </source>
</evidence>
<dbReference type="SUPFAM" id="SSF50978">
    <property type="entry name" value="WD40 repeat-like"/>
    <property type="match status" value="1"/>
</dbReference>
<dbReference type="PROSITE" id="PS50082">
    <property type="entry name" value="WD_REPEATS_2"/>
    <property type="match status" value="1"/>
</dbReference>
<reference evidence="3" key="1">
    <citation type="submission" date="2011-08" db="EMBL/GenBank/DDBJ databases">
        <title>The draft genome of Latimeria chalumnae.</title>
        <authorList>
            <person name="Di Palma F."/>
            <person name="Alfoldi J."/>
            <person name="Johnson J."/>
            <person name="Berlin A."/>
            <person name="Gnerre S."/>
            <person name="Jaffe D."/>
            <person name="MacCallum I."/>
            <person name="Young S."/>
            <person name="Walker B.J."/>
            <person name="Lander E."/>
            <person name="Lindblad-Toh K."/>
        </authorList>
    </citation>
    <scope>NUCLEOTIDE SEQUENCE [LARGE SCALE GENOMIC DNA]</scope>
    <source>
        <strain evidence="3">Wild caught</strain>
    </source>
</reference>